<name>A0ABV7JYW5_9ALTE</name>
<evidence type="ECO:0000256" key="1">
    <source>
        <dbReference type="SAM" id="Phobius"/>
    </source>
</evidence>
<dbReference type="InterPro" id="IPR050491">
    <property type="entry name" value="AmpC-like"/>
</dbReference>
<reference evidence="4" key="1">
    <citation type="journal article" date="2019" name="Int. J. Syst. Evol. Microbiol.">
        <title>The Global Catalogue of Microorganisms (GCM) 10K type strain sequencing project: providing services to taxonomists for standard genome sequencing and annotation.</title>
        <authorList>
            <consortium name="The Broad Institute Genomics Platform"/>
            <consortium name="The Broad Institute Genome Sequencing Center for Infectious Disease"/>
            <person name="Wu L."/>
            <person name="Ma J."/>
        </authorList>
    </citation>
    <scope>NUCLEOTIDE SEQUENCE [LARGE SCALE GENOMIC DNA]</scope>
    <source>
        <strain evidence="4">KCTC 52449</strain>
    </source>
</reference>
<dbReference type="InterPro" id="IPR012338">
    <property type="entry name" value="Beta-lactam/transpept-like"/>
</dbReference>
<dbReference type="Pfam" id="PF00144">
    <property type="entry name" value="Beta-lactamase"/>
    <property type="match status" value="1"/>
</dbReference>
<dbReference type="Pfam" id="PF20181">
    <property type="entry name" value="DUF6544"/>
    <property type="match status" value="1"/>
</dbReference>
<comment type="caution">
    <text evidence="3">The sequence shown here is derived from an EMBL/GenBank/DDBJ whole genome shotgun (WGS) entry which is preliminary data.</text>
</comment>
<dbReference type="InterPro" id="IPR046674">
    <property type="entry name" value="DUF6544"/>
</dbReference>
<keyword evidence="1" id="KW-0812">Transmembrane</keyword>
<gene>
    <name evidence="3" type="ORF">ACFOEW_16075</name>
</gene>
<dbReference type="Gene3D" id="3.40.710.10">
    <property type="entry name" value="DD-peptidase/beta-lactamase superfamily"/>
    <property type="match status" value="1"/>
</dbReference>
<protein>
    <submittedName>
        <fullName evidence="3">DUF6544 family protein</fullName>
    </submittedName>
</protein>
<keyword evidence="4" id="KW-1185">Reference proteome</keyword>
<keyword evidence="1" id="KW-0472">Membrane</keyword>
<proteinExistence type="predicted"/>
<dbReference type="Proteomes" id="UP001595477">
    <property type="component" value="Unassembled WGS sequence"/>
</dbReference>
<evidence type="ECO:0000259" key="2">
    <source>
        <dbReference type="Pfam" id="PF00144"/>
    </source>
</evidence>
<evidence type="ECO:0000313" key="3">
    <source>
        <dbReference type="EMBL" id="MFC3203325.1"/>
    </source>
</evidence>
<dbReference type="PANTHER" id="PTHR46825">
    <property type="entry name" value="D-ALANYL-D-ALANINE-CARBOXYPEPTIDASE/ENDOPEPTIDASE AMPH"/>
    <property type="match status" value="1"/>
</dbReference>
<dbReference type="RefSeq" id="WP_206427311.1">
    <property type="nucleotide sequence ID" value="NZ_JBHRSX010000086.1"/>
</dbReference>
<sequence length="711" mass="77694">MPTISKTSLSTVAGGRIRIAILVLFPLLLISTGLCPLLITFPAIADAAATLDSHEDFQAALDGFQEEYGFPGATAAYVLRDGTTGVFATGLADVEDGTQMTVRSRMLAASIGKTFVGATALALAREGVLELDAPVSQWLGDRQWFTRLPNHAVMTVRHLLNHSSGLPDHVHLESFATEVSHRWRENQNPFSPEDLIDFVLDMSPLFEAGEGWSYSDTGYILLGLVIEAAAGRTYYEEIHERFLAPLDLTLTAPSDRRLLPGLAAGYMGAENAFGLPRKTIQANGMMVWHPGFEWTGGGLVSNSRDLARWGASLFGGNAMPGDYLKELLRPVPISPDNPNVYYGAGVGIYRSGPFGPVYGHGGWIPGYSSSLRHYPDHGVTIAFQINTDVGIVDDTTAVVREMEERLATIAISASNAMHVSRNNTHGRGDELFMNSIYFILSMLGFALLALIAIRLWDERADRMEWKRLAALQPQNPGIYDPVMVADLPEPARRFFNFAISPGTPLLTVAEIDMGGEFSLGTRDNPNYQPMDARQILAAPTGFVWKVKMPGVVSVSGSDTGKWTRFRILGLMPVARMGGDANHARAAYGRYVAEAVFWTPAALLPRSGVVWEALDQDTARVTISHKGLSQAIDLKVDAEGRPVLVQFMRWSDANPEKKHQLQPFGGSLSDFREVQGFRVPFNVEAANMFGTDQHFVFFKANVTVVRFLAAGS</sequence>
<dbReference type="EMBL" id="JBHRSX010000086">
    <property type="protein sequence ID" value="MFC3203325.1"/>
    <property type="molecule type" value="Genomic_DNA"/>
</dbReference>
<keyword evidence="1" id="KW-1133">Transmembrane helix</keyword>
<dbReference type="PANTHER" id="PTHR46825:SF7">
    <property type="entry name" value="D-ALANYL-D-ALANINE CARBOXYPEPTIDASE"/>
    <property type="match status" value="1"/>
</dbReference>
<feature type="transmembrane region" description="Helical" evidence="1">
    <location>
        <begin position="436"/>
        <end position="456"/>
    </location>
</feature>
<dbReference type="SUPFAM" id="SSF56601">
    <property type="entry name" value="beta-lactamase/transpeptidase-like"/>
    <property type="match status" value="1"/>
</dbReference>
<organism evidence="3 4">
    <name type="scientific">Alteromonas oceani</name>
    <dbReference type="NCBI Taxonomy" id="2071609"/>
    <lineage>
        <taxon>Bacteria</taxon>
        <taxon>Pseudomonadati</taxon>
        <taxon>Pseudomonadota</taxon>
        <taxon>Gammaproteobacteria</taxon>
        <taxon>Alteromonadales</taxon>
        <taxon>Alteromonadaceae</taxon>
        <taxon>Alteromonas/Salinimonas group</taxon>
        <taxon>Alteromonas</taxon>
    </lineage>
</organism>
<feature type="domain" description="Beta-lactamase-related" evidence="2">
    <location>
        <begin position="57"/>
        <end position="395"/>
    </location>
</feature>
<accession>A0ABV7JYW5</accession>
<dbReference type="InterPro" id="IPR001466">
    <property type="entry name" value="Beta-lactam-related"/>
</dbReference>
<evidence type="ECO:0000313" key="4">
    <source>
        <dbReference type="Proteomes" id="UP001595477"/>
    </source>
</evidence>